<keyword evidence="1" id="KW-1133">Transmembrane helix</keyword>
<dbReference type="EMBL" id="RQZA01000005">
    <property type="protein sequence ID" value="RRD31190.1"/>
    <property type="molecule type" value="Genomic_DNA"/>
</dbReference>
<evidence type="ECO:0000313" key="2">
    <source>
        <dbReference type="EMBL" id="RRD31190.1"/>
    </source>
</evidence>
<feature type="transmembrane region" description="Helical" evidence="1">
    <location>
        <begin position="29"/>
        <end position="50"/>
    </location>
</feature>
<keyword evidence="3" id="KW-1185">Reference proteome</keyword>
<sequence>MKASKSLWLMLLLMALIFFLLGLNSRNYAFNIIAIGISFIVYHYGYTSLFKEYDEQQREKRKTADTIYQALREGKKKGGD</sequence>
<name>A0A3P1VCF9_9STRE</name>
<feature type="transmembrane region" description="Helical" evidence="1">
    <location>
        <begin position="7"/>
        <end position="23"/>
    </location>
</feature>
<dbReference type="RefSeq" id="WP_124777083.1">
    <property type="nucleotide sequence ID" value="NZ_RQZA01000005.1"/>
</dbReference>
<dbReference type="Proteomes" id="UP000281771">
    <property type="component" value="Unassembled WGS sequence"/>
</dbReference>
<comment type="caution">
    <text evidence="2">The sequence shown here is derived from an EMBL/GenBank/DDBJ whole genome shotgun (WGS) entry which is preliminary data.</text>
</comment>
<reference evidence="2 3" key="1">
    <citation type="submission" date="2018-11" db="EMBL/GenBank/DDBJ databases">
        <title>Genomes From Bacteria Associated with the Canine Oral Cavity: a Test Case for Automated Genome-Based Taxonomic Assignment.</title>
        <authorList>
            <person name="Coil D.A."/>
            <person name="Jospin G."/>
            <person name="Darling A.E."/>
            <person name="Wallis C."/>
            <person name="Davis I.J."/>
            <person name="Harris S."/>
            <person name="Eisen J.A."/>
            <person name="Holcombe L.J."/>
            <person name="O'Flynn C."/>
        </authorList>
    </citation>
    <scope>NUCLEOTIDE SEQUENCE [LARGE SCALE GENOMIC DNA]</scope>
    <source>
        <strain evidence="2 3">OH4621_COT-116</strain>
    </source>
</reference>
<evidence type="ECO:0000313" key="3">
    <source>
        <dbReference type="Proteomes" id="UP000281771"/>
    </source>
</evidence>
<keyword evidence="1" id="KW-0812">Transmembrane</keyword>
<dbReference type="AlphaFoldDB" id="A0A3P1VCF9"/>
<proteinExistence type="predicted"/>
<organism evidence="2 3">
    <name type="scientific">Streptococcus minor</name>
    <dbReference type="NCBI Taxonomy" id="229549"/>
    <lineage>
        <taxon>Bacteria</taxon>
        <taxon>Bacillati</taxon>
        <taxon>Bacillota</taxon>
        <taxon>Bacilli</taxon>
        <taxon>Lactobacillales</taxon>
        <taxon>Streptococcaceae</taxon>
        <taxon>Streptococcus</taxon>
    </lineage>
</organism>
<accession>A0A3P1VCF9</accession>
<gene>
    <name evidence="2" type="ORF">EII38_06780</name>
</gene>
<protein>
    <submittedName>
        <fullName evidence="2">Uncharacterized protein</fullName>
    </submittedName>
</protein>
<evidence type="ECO:0000256" key="1">
    <source>
        <dbReference type="SAM" id="Phobius"/>
    </source>
</evidence>
<keyword evidence="1" id="KW-0472">Membrane</keyword>